<evidence type="ECO:0000256" key="3">
    <source>
        <dbReference type="ARBA" id="ARBA00022964"/>
    </source>
</evidence>
<comment type="cofactor">
    <cofactor evidence="1">
        <name>L-ascorbate</name>
        <dbReference type="ChEBI" id="CHEBI:38290"/>
    </cofactor>
</comment>
<organism evidence="9">
    <name type="scientific">Pelagomonas calceolata</name>
    <dbReference type="NCBI Taxonomy" id="35677"/>
    <lineage>
        <taxon>Eukaryota</taxon>
        <taxon>Sar</taxon>
        <taxon>Stramenopiles</taxon>
        <taxon>Ochrophyta</taxon>
        <taxon>Pelagophyceae</taxon>
        <taxon>Pelagomonadales</taxon>
        <taxon>Pelagomonadaceae</taxon>
        <taxon>Pelagomonas</taxon>
    </lineage>
</organism>
<reference evidence="9" key="1">
    <citation type="submission" date="2021-01" db="EMBL/GenBank/DDBJ databases">
        <authorList>
            <person name="Corre E."/>
            <person name="Pelletier E."/>
            <person name="Niang G."/>
            <person name="Scheremetjew M."/>
            <person name="Finn R."/>
            <person name="Kale V."/>
            <person name="Holt S."/>
            <person name="Cochrane G."/>
            <person name="Meng A."/>
            <person name="Brown T."/>
            <person name="Cohen L."/>
        </authorList>
    </citation>
    <scope>NUCLEOTIDE SEQUENCE</scope>
    <source>
        <strain evidence="9">CCMP1756</strain>
    </source>
</reference>
<dbReference type="InterPro" id="IPR045054">
    <property type="entry name" value="P4HA-like"/>
</dbReference>
<dbReference type="InterPro" id="IPR044862">
    <property type="entry name" value="Pro_4_hyd_alph_FE2OG_OXY"/>
</dbReference>
<evidence type="ECO:0000256" key="2">
    <source>
        <dbReference type="ARBA" id="ARBA00022723"/>
    </source>
</evidence>
<dbReference type="InterPro" id="IPR005123">
    <property type="entry name" value="Oxoglu/Fe-dep_dioxygenase_dom"/>
</dbReference>
<dbReference type="InterPro" id="IPR006620">
    <property type="entry name" value="Pro_4_hyd_alph"/>
</dbReference>
<feature type="domain" description="Fe2OG dioxygenase" evidence="8">
    <location>
        <begin position="223"/>
        <end position="327"/>
    </location>
</feature>
<dbReference type="AlphaFoldDB" id="A0A7S4EE47"/>
<reference evidence="10" key="2">
    <citation type="submission" date="2021-11" db="EMBL/GenBank/DDBJ databases">
        <authorList>
            <consortium name="Genoscope - CEA"/>
            <person name="William W."/>
        </authorList>
    </citation>
    <scope>NUCLEOTIDE SEQUENCE</scope>
</reference>
<dbReference type="GO" id="GO:0004656">
    <property type="term" value="F:procollagen-proline 4-dioxygenase activity"/>
    <property type="evidence" value="ECO:0007669"/>
    <property type="project" value="TreeGrafter"/>
</dbReference>
<feature type="region of interest" description="Disordered" evidence="6">
    <location>
        <begin position="157"/>
        <end position="178"/>
    </location>
</feature>
<evidence type="ECO:0000256" key="4">
    <source>
        <dbReference type="ARBA" id="ARBA00023002"/>
    </source>
</evidence>
<gene>
    <name evidence="9" type="ORF">PCAL00307_LOCUS22093</name>
    <name evidence="10" type="ORF">PECAL_1P05350</name>
</gene>
<dbReference type="GO" id="GO:0031418">
    <property type="term" value="F:L-ascorbic acid binding"/>
    <property type="evidence" value="ECO:0007669"/>
    <property type="project" value="InterPro"/>
</dbReference>
<keyword evidence="11" id="KW-1185">Reference proteome</keyword>
<dbReference type="EMBL" id="CAKKNE010000001">
    <property type="protein sequence ID" value="CAH0364182.1"/>
    <property type="molecule type" value="Genomic_DNA"/>
</dbReference>
<dbReference type="PANTHER" id="PTHR10869:SF226">
    <property type="entry name" value="PROLYL 4-HYDROXYLASE ALPHA SUBUNIT DOMAIN-CONTAINING PROTEIN"/>
    <property type="match status" value="1"/>
</dbReference>
<evidence type="ECO:0000313" key="11">
    <source>
        <dbReference type="Proteomes" id="UP000789595"/>
    </source>
</evidence>
<name>A0A7S4EE47_9STRA</name>
<dbReference type="PANTHER" id="PTHR10869">
    <property type="entry name" value="PROLYL 4-HYDROXYLASE ALPHA SUBUNIT"/>
    <property type="match status" value="1"/>
</dbReference>
<evidence type="ECO:0000256" key="5">
    <source>
        <dbReference type="ARBA" id="ARBA00023004"/>
    </source>
</evidence>
<dbReference type="GO" id="GO:0005506">
    <property type="term" value="F:iron ion binding"/>
    <property type="evidence" value="ECO:0007669"/>
    <property type="project" value="InterPro"/>
</dbReference>
<keyword evidence="7" id="KW-0732">Signal</keyword>
<dbReference type="GO" id="GO:0005783">
    <property type="term" value="C:endoplasmic reticulum"/>
    <property type="evidence" value="ECO:0007669"/>
    <property type="project" value="TreeGrafter"/>
</dbReference>
<feature type="chain" id="PRO_5035681144" description="Fe2OG dioxygenase domain-containing protein" evidence="7">
    <location>
        <begin position="20"/>
        <end position="355"/>
    </location>
</feature>
<evidence type="ECO:0000256" key="7">
    <source>
        <dbReference type="SAM" id="SignalP"/>
    </source>
</evidence>
<dbReference type="Gene3D" id="2.60.120.620">
    <property type="entry name" value="q2cbj1_9rhob like domain"/>
    <property type="match status" value="1"/>
</dbReference>
<evidence type="ECO:0000256" key="6">
    <source>
        <dbReference type="SAM" id="MobiDB-lite"/>
    </source>
</evidence>
<keyword evidence="5" id="KW-0408">Iron</keyword>
<dbReference type="SMART" id="SM00702">
    <property type="entry name" value="P4Hc"/>
    <property type="match status" value="1"/>
</dbReference>
<keyword evidence="3" id="KW-0223">Dioxygenase</keyword>
<sequence length="355" mass="38057">MSLSWRRGSLCATLTVVLGQDFLATFRNGARSPPRPMTLVLRDDASKNVTLAPGDGVERRARRGLVVDWFDSGEFTARTVLSSDRFADLDDDAALARQFVFLDTLAIAPCAEAAAEATPLRRIQAAGLNIDVIAEDPVVAVVKSFASRDECATMQSLAARGGARRRTPREGALSHDDPSTGFRRRLGLTYDWDLVGNETLPAALLQRAATVAEAFDIRVPVGPFQEPLNIVEYGRFDYYEPHCDVSCERSGPKPGGRVATMLLVCEMPKLGGATAFPRHRGKALTLRPGAGDAVFFAYDKNARESLHAGCPVRDGVKRVVSVFLRDGVTASSPASHFDVDGGAAVGVNVAGEIGV</sequence>
<feature type="signal peptide" evidence="7">
    <location>
        <begin position="1"/>
        <end position="19"/>
    </location>
</feature>
<dbReference type="EMBL" id="HBIW01025621">
    <property type="protein sequence ID" value="CAE0706642.1"/>
    <property type="molecule type" value="Transcribed_RNA"/>
</dbReference>
<feature type="compositionally biased region" description="Basic and acidic residues" evidence="6">
    <location>
        <begin position="168"/>
        <end position="178"/>
    </location>
</feature>
<protein>
    <recommendedName>
        <fullName evidence="8">Fe2OG dioxygenase domain-containing protein</fullName>
    </recommendedName>
</protein>
<proteinExistence type="predicted"/>
<dbReference type="PROSITE" id="PS51471">
    <property type="entry name" value="FE2OG_OXY"/>
    <property type="match status" value="1"/>
</dbReference>
<dbReference type="Pfam" id="PF13640">
    <property type="entry name" value="2OG-FeII_Oxy_3"/>
    <property type="match status" value="1"/>
</dbReference>
<dbReference type="OrthoDB" id="420380at2759"/>
<evidence type="ECO:0000259" key="8">
    <source>
        <dbReference type="PROSITE" id="PS51471"/>
    </source>
</evidence>
<keyword evidence="2" id="KW-0479">Metal-binding</keyword>
<keyword evidence="4" id="KW-0560">Oxidoreductase</keyword>
<evidence type="ECO:0000313" key="10">
    <source>
        <dbReference type="EMBL" id="CAH0364182.1"/>
    </source>
</evidence>
<evidence type="ECO:0000256" key="1">
    <source>
        <dbReference type="ARBA" id="ARBA00001961"/>
    </source>
</evidence>
<accession>A0A7S4EE47</accession>
<evidence type="ECO:0000313" key="9">
    <source>
        <dbReference type="EMBL" id="CAE0706642.1"/>
    </source>
</evidence>
<dbReference type="Proteomes" id="UP000789595">
    <property type="component" value="Unassembled WGS sequence"/>
</dbReference>